<dbReference type="SMART" id="SM00336">
    <property type="entry name" value="BBOX"/>
    <property type="match status" value="1"/>
</dbReference>
<dbReference type="Pfam" id="PF13765">
    <property type="entry name" value="PRY"/>
    <property type="match status" value="1"/>
</dbReference>
<dbReference type="PROSITE" id="PS50089">
    <property type="entry name" value="ZF_RING_2"/>
    <property type="match status" value="1"/>
</dbReference>
<accession>A0A670Z089</accession>
<dbReference type="AlphaFoldDB" id="A0A670Z089"/>
<dbReference type="PRINTS" id="PR01407">
    <property type="entry name" value="BUTYPHLNCDUF"/>
</dbReference>
<reference evidence="11" key="1">
    <citation type="submission" date="2025-08" db="UniProtKB">
        <authorList>
            <consortium name="Ensembl"/>
        </authorList>
    </citation>
    <scope>IDENTIFICATION</scope>
</reference>
<keyword evidence="5" id="KW-0862">Zinc</keyword>
<dbReference type="Pfam" id="PF00643">
    <property type="entry name" value="zf-B_box"/>
    <property type="match status" value="1"/>
</dbReference>
<dbReference type="SUPFAM" id="SSF57845">
    <property type="entry name" value="B-box zinc-binding domain"/>
    <property type="match status" value="1"/>
</dbReference>
<dbReference type="FunFam" id="2.60.120.920:FF:000004">
    <property type="entry name" value="Butyrophilin subfamily 1 member A1"/>
    <property type="match status" value="1"/>
</dbReference>
<dbReference type="Ensembl" id="ENSPTXT00000017192.1">
    <property type="protein sequence ID" value="ENSPTXP00000016679.1"/>
    <property type="gene ID" value="ENSPTXG00000011518.1"/>
</dbReference>
<comment type="function">
    <text evidence="6">Neurotoxin that produces dose-dependent hypolocomotion and hyperalgesia in mice. May directly act on the central nervous system, as it is 6500-fold more potent when administered intracerebroventricularly than intraperitoneal.</text>
</comment>
<dbReference type="SMART" id="SM00184">
    <property type="entry name" value="RING"/>
    <property type="match status" value="1"/>
</dbReference>
<evidence type="ECO:0000259" key="8">
    <source>
        <dbReference type="PROSITE" id="PS50089"/>
    </source>
</evidence>
<evidence type="ECO:0000313" key="11">
    <source>
        <dbReference type="Ensembl" id="ENSPTXP00000016679.1"/>
    </source>
</evidence>
<dbReference type="InterPro" id="IPR013083">
    <property type="entry name" value="Znf_RING/FYVE/PHD"/>
</dbReference>
<keyword evidence="3" id="KW-0479">Metal-binding</keyword>
<organism evidence="11 12">
    <name type="scientific">Pseudonaja textilis</name>
    <name type="common">Eastern brown snake</name>
    <dbReference type="NCBI Taxonomy" id="8673"/>
    <lineage>
        <taxon>Eukaryota</taxon>
        <taxon>Metazoa</taxon>
        <taxon>Chordata</taxon>
        <taxon>Craniata</taxon>
        <taxon>Vertebrata</taxon>
        <taxon>Euteleostomi</taxon>
        <taxon>Lepidosauria</taxon>
        <taxon>Squamata</taxon>
        <taxon>Bifurcata</taxon>
        <taxon>Unidentata</taxon>
        <taxon>Episquamata</taxon>
        <taxon>Toxicofera</taxon>
        <taxon>Serpentes</taxon>
        <taxon>Colubroidea</taxon>
        <taxon>Elapidae</taxon>
        <taxon>Hydrophiinae</taxon>
        <taxon>Pseudonaja</taxon>
    </lineage>
</organism>
<dbReference type="CDD" id="cd12888">
    <property type="entry name" value="SPRY_PRY_TRIM7_like"/>
    <property type="match status" value="1"/>
</dbReference>
<evidence type="ECO:0000256" key="7">
    <source>
        <dbReference type="PROSITE-ProRule" id="PRU00024"/>
    </source>
</evidence>
<comment type="similarity">
    <text evidence="1">Belongs to the ohanin/vespryn family.</text>
</comment>
<dbReference type="SUPFAM" id="SSF57850">
    <property type="entry name" value="RING/U-box"/>
    <property type="match status" value="1"/>
</dbReference>
<feature type="domain" description="RING-type" evidence="8">
    <location>
        <begin position="16"/>
        <end position="58"/>
    </location>
</feature>
<dbReference type="SUPFAM" id="SSF49899">
    <property type="entry name" value="Concanavalin A-like lectins/glucanases"/>
    <property type="match status" value="1"/>
</dbReference>
<dbReference type="InterPro" id="IPR050143">
    <property type="entry name" value="TRIM/RBCC"/>
</dbReference>
<feature type="domain" description="B30.2/SPRY" evidence="10">
    <location>
        <begin position="238"/>
        <end position="426"/>
    </location>
</feature>
<dbReference type="InterPro" id="IPR001841">
    <property type="entry name" value="Znf_RING"/>
</dbReference>
<keyword evidence="2" id="KW-0800">Toxin</keyword>
<dbReference type="InterPro" id="IPR003877">
    <property type="entry name" value="SPRY_dom"/>
</dbReference>
<feature type="domain" description="B box-type" evidence="9">
    <location>
        <begin position="98"/>
        <end position="135"/>
    </location>
</feature>
<dbReference type="SMART" id="SM00589">
    <property type="entry name" value="PRY"/>
    <property type="match status" value="1"/>
</dbReference>
<evidence type="ECO:0000259" key="10">
    <source>
        <dbReference type="PROSITE" id="PS50188"/>
    </source>
</evidence>
<dbReference type="Gene3D" id="2.60.120.920">
    <property type="match status" value="1"/>
</dbReference>
<dbReference type="PROSITE" id="PS00518">
    <property type="entry name" value="ZF_RING_1"/>
    <property type="match status" value="1"/>
</dbReference>
<dbReference type="InterPro" id="IPR001870">
    <property type="entry name" value="B30.2/SPRY"/>
</dbReference>
<dbReference type="Pfam" id="PF15227">
    <property type="entry name" value="zf-C3HC4_4"/>
    <property type="match status" value="1"/>
</dbReference>
<keyword evidence="2" id="KW-0528">Neurotoxin</keyword>
<dbReference type="PANTHER" id="PTHR24103">
    <property type="entry name" value="E3 UBIQUITIN-PROTEIN LIGASE TRIM"/>
    <property type="match status" value="1"/>
</dbReference>
<dbReference type="InterPro" id="IPR013320">
    <property type="entry name" value="ConA-like_dom_sf"/>
</dbReference>
<proteinExistence type="inferred from homology"/>
<evidence type="ECO:0000256" key="6">
    <source>
        <dbReference type="ARBA" id="ARBA00034460"/>
    </source>
</evidence>
<dbReference type="InterPro" id="IPR006574">
    <property type="entry name" value="PRY"/>
</dbReference>
<dbReference type="InterPro" id="IPR043136">
    <property type="entry name" value="B30.2/SPRY_sf"/>
</dbReference>
<sequence>MSTEELTRRLKEELICSICLDRFHDPVSIHCGHTFCQACIIKHWDLMNKKHFHCPKCRATSRKRILKPNRELGNIEQLKELSEGLHLQAIEGLWGEPLCEKHREPLKVFCKEDCAFICLVCAKSQKHRGHLVREADAEDIKAERRKIAQAFQQLRSFLEERENGFLAKLSDLEKQQDESSTRLSNNISFLNDLICDLEKQYWRPAGEFLKVDILGLFFKNINYCGCFSLNLSIFAKMLRCQSKDGNLRCEFSHNFISVTLDPRTANPHLFLSLDQKTVTHRDHTQALPDNPERFDAEFFVLGCESFCSGKHSWVVNINQGQNWAIGIAQESVRRKGSLSLNPQQGVWAVQQCWGQMQALTSRWTPLFLLRKPTRIRVYLDYEGGWVAFFDAELDAPIFTFPPTSFKQERIHPWFWVASGSQLTLCP</sequence>
<name>A0A670Z089_PSETE</name>
<dbReference type="SMART" id="SM00449">
    <property type="entry name" value="SPRY"/>
    <property type="match status" value="1"/>
</dbReference>
<evidence type="ECO:0000256" key="4">
    <source>
        <dbReference type="ARBA" id="ARBA00022771"/>
    </source>
</evidence>
<evidence type="ECO:0000259" key="9">
    <source>
        <dbReference type="PROSITE" id="PS50119"/>
    </source>
</evidence>
<dbReference type="Proteomes" id="UP000472273">
    <property type="component" value="Unplaced"/>
</dbReference>
<keyword evidence="4 7" id="KW-0863">Zinc-finger</keyword>
<dbReference type="InterPro" id="IPR017907">
    <property type="entry name" value="Znf_RING_CS"/>
</dbReference>
<keyword evidence="12" id="KW-1185">Reference proteome</keyword>
<dbReference type="GO" id="GO:0008270">
    <property type="term" value="F:zinc ion binding"/>
    <property type="evidence" value="ECO:0007669"/>
    <property type="project" value="UniProtKB-KW"/>
</dbReference>
<evidence type="ECO:0000313" key="12">
    <source>
        <dbReference type="Proteomes" id="UP000472273"/>
    </source>
</evidence>
<evidence type="ECO:0000256" key="2">
    <source>
        <dbReference type="ARBA" id="ARBA00022699"/>
    </source>
</evidence>
<reference evidence="11" key="2">
    <citation type="submission" date="2025-09" db="UniProtKB">
        <authorList>
            <consortium name="Ensembl"/>
        </authorList>
    </citation>
    <scope>IDENTIFICATION</scope>
</reference>
<evidence type="ECO:0000256" key="3">
    <source>
        <dbReference type="ARBA" id="ARBA00022723"/>
    </source>
</evidence>
<dbReference type="InterPro" id="IPR003879">
    <property type="entry name" value="Butyrophylin_SPRY"/>
</dbReference>
<dbReference type="Gene3D" id="3.30.160.60">
    <property type="entry name" value="Classic Zinc Finger"/>
    <property type="match status" value="1"/>
</dbReference>
<evidence type="ECO:0000256" key="5">
    <source>
        <dbReference type="ARBA" id="ARBA00022833"/>
    </source>
</evidence>
<dbReference type="Pfam" id="PF00622">
    <property type="entry name" value="SPRY"/>
    <property type="match status" value="1"/>
</dbReference>
<dbReference type="PROSITE" id="PS50119">
    <property type="entry name" value="ZF_BBOX"/>
    <property type="match status" value="1"/>
</dbReference>
<protein>
    <submittedName>
        <fullName evidence="11">Uncharacterized protein</fullName>
    </submittedName>
</protein>
<dbReference type="Gene3D" id="3.30.40.10">
    <property type="entry name" value="Zinc/RING finger domain, C3HC4 (zinc finger)"/>
    <property type="match status" value="1"/>
</dbReference>
<evidence type="ECO:0000256" key="1">
    <source>
        <dbReference type="ARBA" id="ARBA00009651"/>
    </source>
</evidence>
<dbReference type="InterPro" id="IPR000315">
    <property type="entry name" value="Znf_B-box"/>
</dbReference>
<dbReference type="GeneTree" id="ENSGT01030000234669"/>
<dbReference type="PROSITE" id="PS50188">
    <property type="entry name" value="B302_SPRY"/>
    <property type="match status" value="1"/>
</dbReference>